<accession>A0A239DJY0</accession>
<evidence type="ECO:0000313" key="2">
    <source>
        <dbReference type="Proteomes" id="UP000198281"/>
    </source>
</evidence>
<dbReference type="Proteomes" id="UP000198281">
    <property type="component" value="Unassembled WGS sequence"/>
</dbReference>
<dbReference type="RefSeq" id="WP_144033731.1">
    <property type="nucleotide sequence ID" value="NZ_FZOS01000004.1"/>
</dbReference>
<gene>
    <name evidence="1" type="ORF">SAMN06295912_104131</name>
</gene>
<keyword evidence="2" id="KW-1185">Reference proteome</keyword>
<organism evidence="1 2">
    <name type="scientific">Edaphosphingomonas laterariae</name>
    <dbReference type="NCBI Taxonomy" id="861865"/>
    <lineage>
        <taxon>Bacteria</taxon>
        <taxon>Pseudomonadati</taxon>
        <taxon>Pseudomonadota</taxon>
        <taxon>Alphaproteobacteria</taxon>
        <taxon>Sphingomonadales</taxon>
        <taxon>Rhizorhabdaceae</taxon>
        <taxon>Edaphosphingomonas</taxon>
    </lineage>
</organism>
<dbReference type="AlphaFoldDB" id="A0A239DJY0"/>
<protein>
    <submittedName>
        <fullName evidence="1">Uncharacterized protein</fullName>
    </submittedName>
</protein>
<evidence type="ECO:0000313" key="1">
    <source>
        <dbReference type="EMBL" id="SNS32321.1"/>
    </source>
</evidence>
<dbReference type="OrthoDB" id="7596803at2"/>
<proteinExistence type="predicted"/>
<dbReference type="EMBL" id="FZOS01000004">
    <property type="protein sequence ID" value="SNS32321.1"/>
    <property type="molecule type" value="Genomic_DNA"/>
</dbReference>
<sequence length="70" mass="8005">MSQFIAPNELHGMTEQELRALHGRIMADLRRMGQSVFLNPHIYASLRNIEDAIVRLQQQPKPRGPKPPGF</sequence>
<reference evidence="2" key="1">
    <citation type="submission" date="2017-06" db="EMBL/GenBank/DDBJ databases">
        <authorList>
            <person name="Varghese N."/>
            <person name="Submissions S."/>
        </authorList>
    </citation>
    <scope>NUCLEOTIDE SEQUENCE [LARGE SCALE GENOMIC DNA]</scope>
    <source>
        <strain evidence="2">LNB2</strain>
    </source>
</reference>
<name>A0A239DJY0_9SPHN</name>